<name>A0AAZ1X8S1_OREAU</name>
<accession>A0AAZ1X8S1</accession>
<evidence type="ECO:0000313" key="8">
    <source>
        <dbReference type="Proteomes" id="UP000472276"/>
    </source>
</evidence>
<evidence type="ECO:0000256" key="4">
    <source>
        <dbReference type="ARBA" id="ARBA00023128"/>
    </source>
</evidence>
<keyword evidence="3 6" id="KW-1133">Transmembrane helix</keyword>
<keyword evidence="2 6" id="KW-0812">Transmembrane</keyword>
<evidence type="ECO:0000256" key="3">
    <source>
        <dbReference type="ARBA" id="ARBA00022989"/>
    </source>
</evidence>
<evidence type="ECO:0000256" key="6">
    <source>
        <dbReference type="SAM" id="Phobius"/>
    </source>
</evidence>
<dbReference type="AlphaFoldDB" id="A0AAZ1X8S1"/>
<dbReference type="Ensembl" id="ENSOABT00000076249.1">
    <property type="protein sequence ID" value="ENSOABP00000064015.1"/>
    <property type="gene ID" value="ENSOABG00000028986.1"/>
</dbReference>
<evidence type="ECO:0008006" key="9">
    <source>
        <dbReference type="Google" id="ProtNLM"/>
    </source>
</evidence>
<comment type="subcellular location">
    <subcellularLocation>
        <location evidence="1">Mitochondrion membrane</location>
        <topology evidence="1">Single-pass membrane protein</topology>
    </subcellularLocation>
</comment>
<sequence>MRAHRPGQQLFIIIISSLSMRQGGDNLSCLRRMKTAPRCPAKKIPSMVTGKRLADIGYRAFSASMMLLTVYGGYLCAMRGYRYMQRQKQLKLAAENQDPEVIKD</sequence>
<organism evidence="7 8">
    <name type="scientific">Oreochromis aureus</name>
    <name type="common">Israeli tilapia</name>
    <name type="synonym">Chromis aureus</name>
    <dbReference type="NCBI Taxonomy" id="47969"/>
    <lineage>
        <taxon>Eukaryota</taxon>
        <taxon>Metazoa</taxon>
        <taxon>Chordata</taxon>
        <taxon>Craniata</taxon>
        <taxon>Vertebrata</taxon>
        <taxon>Euteleostomi</taxon>
        <taxon>Actinopterygii</taxon>
        <taxon>Neopterygii</taxon>
        <taxon>Teleostei</taxon>
        <taxon>Neoteleostei</taxon>
        <taxon>Acanthomorphata</taxon>
        <taxon>Ovalentaria</taxon>
        <taxon>Cichlomorphae</taxon>
        <taxon>Cichliformes</taxon>
        <taxon>Cichlidae</taxon>
        <taxon>African cichlids</taxon>
        <taxon>Pseudocrenilabrinae</taxon>
        <taxon>Oreochromini</taxon>
        <taxon>Oreochromis</taxon>
    </lineage>
</organism>
<dbReference type="PANTHER" id="PTHR36684">
    <property type="entry name" value="CYTOCHROME C OXIDASE ASSEMBLY PROTEIN COX14"/>
    <property type="match status" value="1"/>
</dbReference>
<keyword evidence="5 6" id="KW-0472">Membrane</keyword>
<evidence type="ECO:0000256" key="5">
    <source>
        <dbReference type="ARBA" id="ARBA00023136"/>
    </source>
</evidence>
<reference evidence="8" key="1">
    <citation type="submission" date="2020-03" db="EMBL/GenBank/DDBJ databases">
        <title>Evolution of repeat sequences and sex chromosomes of tilapia species revealed by chromosome-level genomes.</title>
        <authorList>
            <person name="Xu L."/>
            <person name="Tao W."/>
            <person name="Wang D."/>
            <person name="Zhou Q."/>
        </authorList>
    </citation>
    <scope>NUCLEOTIDE SEQUENCE [LARGE SCALE GENOMIC DNA]</scope>
    <source>
        <strain evidence="8">Israel</strain>
    </source>
</reference>
<reference evidence="7" key="2">
    <citation type="submission" date="2025-08" db="UniProtKB">
        <authorList>
            <consortium name="Ensembl"/>
        </authorList>
    </citation>
    <scope>IDENTIFICATION</scope>
</reference>
<keyword evidence="4" id="KW-0496">Mitochondrion</keyword>
<evidence type="ECO:0000256" key="2">
    <source>
        <dbReference type="ARBA" id="ARBA00022692"/>
    </source>
</evidence>
<evidence type="ECO:0000256" key="1">
    <source>
        <dbReference type="ARBA" id="ARBA00004304"/>
    </source>
</evidence>
<dbReference type="InterPro" id="IPR029208">
    <property type="entry name" value="COX14"/>
</dbReference>
<protein>
    <recommendedName>
        <fullName evidence="9">Cytochrome c oxidase assembly factor COX14</fullName>
    </recommendedName>
</protein>
<evidence type="ECO:0000313" key="7">
    <source>
        <dbReference type="Ensembl" id="ENSOABP00000064015.1"/>
    </source>
</evidence>
<dbReference type="PANTHER" id="PTHR36684:SF1">
    <property type="entry name" value="CYTOCHROME C OXIDASE ASSEMBLY PROTEIN COX14"/>
    <property type="match status" value="1"/>
</dbReference>
<reference evidence="7" key="3">
    <citation type="submission" date="2025-09" db="UniProtKB">
        <authorList>
            <consortium name="Ensembl"/>
        </authorList>
    </citation>
    <scope>IDENTIFICATION</scope>
</reference>
<dbReference type="GO" id="GO:0031966">
    <property type="term" value="C:mitochondrial membrane"/>
    <property type="evidence" value="ECO:0007669"/>
    <property type="project" value="UniProtKB-SubCell"/>
</dbReference>
<feature type="transmembrane region" description="Helical" evidence="6">
    <location>
        <begin position="56"/>
        <end position="77"/>
    </location>
</feature>
<dbReference type="Proteomes" id="UP000472276">
    <property type="component" value="Unassembled WGS sequence"/>
</dbReference>
<dbReference type="Pfam" id="PF14880">
    <property type="entry name" value="COX14"/>
    <property type="match status" value="1"/>
</dbReference>
<proteinExistence type="predicted"/>
<keyword evidence="8" id="KW-1185">Reference proteome</keyword>